<gene>
    <name evidence="2" type="ORF">KFL_005040020</name>
</gene>
<dbReference type="OMA" id="TEVCRAN"/>
<dbReference type="EMBL" id="DF237453">
    <property type="protein sequence ID" value="GAQ89258.1"/>
    <property type="molecule type" value="Genomic_DNA"/>
</dbReference>
<dbReference type="Proteomes" id="UP000054558">
    <property type="component" value="Unassembled WGS sequence"/>
</dbReference>
<proteinExistence type="predicted"/>
<dbReference type="GO" id="GO:0005509">
    <property type="term" value="F:calcium ion binding"/>
    <property type="evidence" value="ECO:0007669"/>
    <property type="project" value="InterPro"/>
</dbReference>
<dbReference type="PROSITE" id="PS51318">
    <property type="entry name" value="TAT"/>
    <property type="match status" value="1"/>
</dbReference>
<dbReference type="STRING" id="105231.A0A1Y1IMB4"/>
<evidence type="ECO:0000313" key="3">
    <source>
        <dbReference type="Proteomes" id="UP000054558"/>
    </source>
</evidence>
<keyword evidence="3" id="KW-1185">Reference proteome</keyword>
<dbReference type="GO" id="GO:0009654">
    <property type="term" value="C:photosystem II oxygen evolving complex"/>
    <property type="evidence" value="ECO:0007669"/>
    <property type="project" value="InterPro"/>
</dbReference>
<name>A0A1Y1IMB4_KLENI</name>
<feature type="domain" description="PsbP C-terminal" evidence="1">
    <location>
        <begin position="156"/>
        <end position="235"/>
    </location>
</feature>
<dbReference type="OrthoDB" id="2019512at2759"/>
<evidence type="ECO:0000259" key="1">
    <source>
        <dbReference type="Pfam" id="PF01789"/>
    </source>
</evidence>
<dbReference type="GO" id="GO:0015979">
    <property type="term" value="P:photosynthesis"/>
    <property type="evidence" value="ECO:0007669"/>
    <property type="project" value="InterPro"/>
</dbReference>
<organism evidence="2 3">
    <name type="scientific">Klebsormidium nitens</name>
    <name type="common">Green alga</name>
    <name type="synonym">Ulothrix nitens</name>
    <dbReference type="NCBI Taxonomy" id="105231"/>
    <lineage>
        <taxon>Eukaryota</taxon>
        <taxon>Viridiplantae</taxon>
        <taxon>Streptophyta</taxon>
        <taxon>Klebsormidiophyceae</taxon>
        <taxon>Klebsormidiales</taxon>
        <taxon>Klebsormidiaceae</taxon>
        <taxon>Klebsormidium</taxon>
    </lineage>
</organism>
<dbReference type="AlphaFoldDB" id="A0A1Y1IMB4"/>
<evidence type="ECO:0000313" key="2">
    <source>
        <dbReference type="EMBL" id="GAQ89258.1"/>
    </source>
</evidence>
<accession>A0A1Y1IMB4</accession>
<sequence>MAGLRRRELMKRVLVGGLAGAAAVAGAGPRDSALADVWPSAYDVILVASKTLAPAPVKYRETKNATPFTITYPDRFVEALNRKPGTEVAKDDGEETLALIGDFKTFDTVSVLRYPIAPGTPGTVSAEEISEKLIIGGNITTEFLRKEMETPADPSQGNKYHFEYVTEQCRGEVVEGLGGRRECFRGENVLPTITRHHYVNVEAFKGHFYVVTASAAQTRWAEAKSDFEQVLSSFKLSEPPAPSGEA</sequence>
<dbReference type="InterPro" id="IPR016123">
    <property type="entry name" value="Mog1/PsbP_a/b/a-sand"/>
</dbReference>
<protein>
    <recommendedName>
        <fullName evidence="1">PsbP C-terminal domain-containing protein</fullName>
    </recommendedName>
</protein>
<dbReference type="InterPro" id="IPR002683">
    <property type="entry name" value="PsbP_C"/>
</dbReference>
<dbReference type="Gene3D" id="3.40.1000.10">
    <property type="entry name" value="Mog1/PsbP, alpha/beta/alpha sandwich"/>
    <property type="match status" value="1"/>
</dbReference>
<dbReference type="SUPFAM" id="SSF55724">
    <property type="entry name" value="Mog1p/PsbP-like"/>
    <property type="match status" value="1"/>
</dbReference>
<reference evidence="2 3" key="1">
    <citation type="journal article" date="2014" name="Nat. Commun.">
        <title>Klebsormidium flaccidum genome reveals primary factors for plant terrestrial adaptation.</title>
        <authorList>
            <person name="Hori K."/>
            <person name="Maruyama F."/>
            <person name="Fujisawa T."/>
            <person name="Togashi T."/>
            <person name="Yamamoto N."/>
            <person name="Seo M."/>
            <person name="Sato S."/>
            <person name="Yamada T."/>
            <person name="Mori H."/>
            <person name="Tajima N."/>
            <person name="Moriyama T."/>
            <person name="Ikeuchi M."/>
            <person name="Watanabe M."/>
            <person name="Wada H."/>
            <person name="Kobayashi K."/>
            <person name="Saito M."/>
            <person name="Masuda T."/>
            <person name="Sasaki-Sekimoto Y."/>
            <person name="Mashiguchi K."/>
            <person name="Awai K."/>
            <person name="Shimojima M."/>
            <person name="Masuda S."/>
            <person name="Iwai M."/>
            <person name="Nobusawa T."/>
            <person name="Narise T."/>
            <person name="Kondo S."/>
            <person name="Saito H."/>
            <person name="Sato R."/>
            <person name="Murakawa M."/>
            <person name="Ihara Y."/>
            <person name="Oshima-Yamada Y."/>
            <person name="Ohtaka K."/>
            <person name="Satoh M."/>
            <person name="Sonobe K."/>
            <person name="Ishii M."/>
            <person name="Ohtani R."/>
            <person name="Kanamori-Sato M."/>
            <person name="Honoki R."/>
            <person name="Miyazaki D."/>
            <person name="Mochizuki H."/>
            <person name="Umetsu J."/>
            <person name="Higashi K."/>
            <person name="Shibata D."/>
            <person name="Kamiya Y."/>
            <person name="Sato N."/>
            <person name="Nakamura Y."/>
            <person name="Tabata S."/>
            <person name="Ida S."/>
            <person name="Kurokawa K."/>
            <person name="Ohta H."/>
        </authorList>
    </citation>
    <scope>NUCLEOTIDE SEQUENCE [LARGE SCALE GENOMIC DNA]</scope>
    <source>
        <strain evidence="2 3">NIES-2285</strain>
    </source>
</reference>
<dbReference type="GO" id="GO:0019898">
    <property type="term" value="C:extrinsic component of membrane"/>
    <property type="evidence" value="ECO:0007669"/>
    <property type="project" value="InterPro"/>
</dbReference>
<dbReference type="InterPro" id="IPR006311">
    <property type="entry name" value="TAT_signal"/>
</dbReference>
<dbReference type="Pfam" id="PF01789">
    <property type="entry name" value="PsbP"/>
    <property type="match status" value="1"/>
</dbReference>